<dbReference type="InterPro" id="IPR050784">
    <property type="entry name" value="IAP"/>
</dbReference>
<feature type="region of interest" description="Disordered" evidence="2">
    <location>
        <begin position="231"/>
        <end position="294"/>
    </location>
</feature>
<dbReference type="SUPFAM" id="SSF57850">
    <property type="entry name" value="RING/U-box"/>
    <property type="match status" value="1"/>
</dbReference>
<dbReference type="PANTHER" id="PTHR10044">
    <property type="entry name" value="INHIBITOR OF APOPTOSIS"/>
    <property type="match status" value="1"/>
</dbReference>
<feature type="domain" description="RING-type" evidence="3">
    <location>
        <begin position="396"/>
        <end position="442"/>
    </location>
</feature>
<feature type="region of interest" description="Disordered" evidence="2">
    <location>
        <begin position="29"/>
        <end position="72"/>
    </location>
</feature>
<keyword evidence="1" id="KW-0863">Zinc-finger</keyword>
<gene>
    <name evidence="4" type="ORF">BDV28DRAFT_70221</name>
</gene>
<protein>
    <recommendedName>
        <fullName evidence="3">RING-type domain-containing protein</fullName>
    </recommendedName>
</protein>
<dbReference type="GO" id="GO:0008270">
    <property type="term" value="F:zinc ion binding"/>
    <property type="evidence" value="ECO:0007669"/>
    <property type="project" value="UniProtKB-KW"/>
</dbReference>
<dbReference type="EMBL" id="ML739064">
    <property type="protein sequence ID" value="KAE8354836.1"/>
    <property type="molecule type" value="Genomic_DNA"/>
</dbReference>
<dbReference type="Gene3D" id="3.30.40.10">
    <property type="entry name" value="Zinc/RING finger domain, C3HC4 (zinc finger)"/>
    <property type="match status" value="1"/>
</dbReference>
<feature type="compositionally biased region" description="Basic residues" evidence="2">
    <location>
        <begin position="245"/>
        <end position="254"/>
    </location>
</feature>
<dbReference type="InterPro" id="IPR001841">
    <property type="entry name" value="Znf_RING"/>
</dbReference>
<proteinExistence type="predicted"/>
<evidence type="ECO:0000313" key="4">
    <source>
        <dbReference type="EMBL" id="KAE8354836.1"/>
    </source>
</evidence>
<reference evidence="5" key="1">
    <citation type="submission" date="2019-04" db="EMBL/GenBank/DDBJ databases">
        <title>Friends and foes A comparative genomics studyof 23 Aspergillus species from section Flavi.</title>
        <authorList>
            <consortium name="DOE Joint Genome Institute"/>
            <person name="Kjaerbolling I."/>
            <person name="Vesth T."/>
            <person name="Frisvad J.C."/>
            <person name="Nybo J.L."/>
            <person name="Theobald S."/>
            <person name="Kildgaard S."/>
            <person name="Isbrandt T."/>
            <person name="Kuo A."/>
            <person name="Sato A."/>
            <person name="Lyhne E.K."/>
            <person name="Kogle M.E."/>
            <person name="Wiebenga A."/>
            <person name="Kun R.S."/>
            <person name="Lubbers R.J."/>
            <person name="Makela M.R."/>
            <person name="Barry K."/>
            <person name="Chovatia M."/>
            <person name="Clum A."/>
            <person name="Daum C."/>
            <person name="Haridas S."/>
            <person name="He G."/>
            <person name="LaButti K."/>
            <person name="Lipzen A."/>
            <person name="Mondo S."/>
            <person name="Riley R."/>
            <person name="Salamov A."/>
            <person name="Simmons B.A."/>
            <person name="Magnuson J.K."/>
            <person name="Henrissat B."/>
            <person name="Mortensen U.H."/>
            <person name="Larsen T.O."/>
            <person name="Devries R.P."/>
            <person name="Grigoriev I.V."/>
            <person name="Machida M."/>
            <person name="Baker S.E."/>
            <person name="Andersen M.R."/>
        </authorList>
    </citation>
    <scope>NUCLEOTIDE SEQUENCE [LARGE SCALE GENOMIC DNA]</scope>
    <source>
        <strain evidence="5">CBS 553.77</strain>
    </source>
</reference>
<dbReference type="SMART" id="SM00184">
    <property type="entry name" value="RING"/>
    <property type="match status" value="1"/>
</dbReference>
<dbReference type="AlphaFoldDB" id="A0A5N6ZD83"/>
<organism evidence="4 5">
    <name type="scientific">Aspergillus coremiiformis</name>
    <dbReference type="NCBI Taxonomy" id="138285"/>
    <lineage>
        <taxon>Eukaryota</taxon>
        <taxon>Fungi</taxon>
        <taxon>Dikarya</taxon>
        <taxon>Ascomycota</taxon>
        <taxon>Pezizomycotina</taxon>
        <taxon>Eurotiomycetes</taxon>
        <taxon>Eurotiomycetidae</taxon>
        <taxon>Eurotiales</taxon>
        <taxon>Aspergillaceae</taxon>
        <taxon>Aspergillus</taxon>
        <taxon>Aspergillus subgen. Circumdati</taxon>
    </lineage>
</organism>
<feature type="compositionally biased region" description="Polar residues" evidence="2">
    <location>
        <begin position="255"/>
        <end position="274"/>
    </location>
</feature>
<feature type="compositionally biased region" description="Basic and acidic residues" evidence="2">
    <location>
        <begin position="372"/>
        <end position="384"/>
    </location>
</feature>
<sequence>MAQPVVSNSWDSSNIPELPGINSNFPHLIMNDPGDVGSSGSLSMQNSATHSSLSTQTISPSPHMPHGLPTTASGLYVSDSHVFGAPITDSNLSLARAHEQFTALQSQYLNSNSTFSNTQNQFGASVNVTNSEHSQYGNNGHLWSDNPHVGFQRPSTTTGQNTPPAISPNPYYQSTFPHPVQALQHYVPYPSIAQAPHTWNTQLATPSPTRLDVPAIPSLNRQASFRPRQYGQFPQAGVSPTSTSIHHRRQHRTHSIASSAPPVQQHTRASSQNLHVRARPARDTGSSNVPSPQIHRSHTTIASMPHILPTVGTDSQNPPPLTQQEQIELARRLQMREILRSARSSEHHALQLYEENYRRHRRQQVEAISHSRGLDDQKDGRPEPKEDEELTVNLECKICMSQLVDTVLIPCGHAILCRWCAEQHTRPDRSHPKTSVLCPLCRAPVKQKLRIYLS</sequence>
<accession>A0A5N6ZD83</accession>
<dbReference type="Pfam" id="PF13920">
    <property type="entry name" value="zf-C3HC4_3"/>
    <property type="match status" value="1"/>
</dbReference>
<evidence type="ECO:0000256" key="1">
    <source>
        <dbReference type="PROSITE-ProRule" id="PRU00175"/>
    </source>
</evidence>
<keyword evidence="1" id="KW-0862">Zinc</keyword>
<dbReference type="InterPro" id="IPR013083">
    <property type="entry name" value="Znf_RING/FYVE/PHD"/>
</dbReference>
<evidence type="ECO:0000313" key="5">
    <source>
        <dbReference type="Proteomes" id="UP000327118"/>
    </source>
</evidence>
<dbReference type="PROSITE" id="PS50089">
    <property type="entry name" value="ZF_RING_2"/>
    <property type="match status" value="1"/>
</dbReference>
<dbReference type="OrthoDB" id="1711136at2759"/>
<dbReference type="Proteomes" id="UP000327118">
    <property type="component" value="Unassembled WGS sequence"/>
</dbReference>
<name>A0A5N6ZD83_9EURO</name>
<feature type="region of interest" description="Disordered" evidence="2">
    <location>
        <begin position="363"/>
        <end position="386"/>
    </location>
</feature>
<feature type="compositionally biased region" description="Polar residues" evidence="2">
    <location>
        <begin position="38"/>
        <end position="60"/>
    </location>
</feature>
<evidence type="ECO:0000256" key="2">
    <source>
        <dbReference type="SAM" id="MobiDB-lite"/>
    </source>
</evidence>
<evidence type="ECO:0000259" key="3">
    <source>
        <dbReference type="PROSITE" id="PS50089"/>
    </source>
</evidence>
<keyword evidence="1" id="KW-0479">Metal-binding</keyword>
<keyword evidence="5" id="KW-1185">Reference proteome</keyword>